<dbReference type="Proteomes" id="UP000320672">
    <property type="component" value="Chromosome"/>
</dbReference>
<dbReference type="KEGG" id="rml:FF011L_55000"/>
<proteinExistence type="predicted"/>
<evidence type="ECO:0000313" key="2">
    <source>
        <dbReference type="Proteomes" id="UP000320672"/>
    </source>
</evidence>
<sequence>MPRQLNRVTIEAMLLQGADRPGYRACTNYRPTPFVRSPLLENLSLTLALKIEEGPAKSNQSFDLPITCSPIA</sequence>
<dbReference type="AlphaFoldDB" id="A0A517MP85"/>
<gene>
    <name evidence="1" type="ORF">FF011L_55000</name>
</gene>
<reference evidence="1 2" key="1">
    <citation type="submission" date="2019-02" db="EMBL/GenBank/DDBJ databases">
        <title>Deep-cultivation of Planctomycetes and their phenomic and genomic characterization uncovers novel biology.</title>
        <authorList>
            <person name="Wiegand S."/>
            <person name="Jogler M."/>
            <person name="Boedeker C."/>
            <person name="Pinto D."/>
            <person name="Vollmers J."/>
            <person name="Rivas-Marin E."/>
            <person name="Kohn T."/>
            <person name="Peeters S.H."/>
            <person name="Heuer A."/>
            <person name="Rast P."/>
            <person name="Oberbeckmann S."/>
            <person name="Bunk B."/>
            <person name="Jeske O."/>
            <person name="Meyerdierks A."/>
            <person name="Storesund J.E."/>
            <person name="Kallscheuer N."/>
            <person name="Luecker S."/>
            <person name="Lage O.M."/>
            <person name="Pohl T."/>
            <person name="Merkel B.J."/>
            <person name="Hornburger P."/>
            <person name="Mueller R.-W."/>
            <person name="Bruemmer F."/>
            <person name="Labrenz M."/>
            <person name="Spormann A.M."/>
            <person name="Op den Camp H."/>
            <person name="Overmann J."/>
            <person name="Amann R."/>
            <person name="Jetten M.S.M."/>
            <person name="Mascher T."/>
            <person name="Medema M.H."/>
            <person name="Devos D.P."/>
            <person name="Kaster A.-K."/>
            <person name="Ovreas L."/>
            <person name="Rohde M."/>
            <person name="Galperin M.Y."/>
            <person name="Jogler C."/>
        </authorList>
    </citation>
    <scope>NUCLEOTIDE SEQUENCE [LARGE SCALE GENOMIC DNA]</scope>
    <source>
        <strain evidence="1 2">FF011L</strain>
    </source>
</reference>
<accession>A0A517MP85</accession>
<name>A0A517MP85_9BACT</name>
<organism evidence="1 2">
    <name type="scientific">Roseimaritima multifibrata</name>
    <dbReference type="NCBI Taxonomy" id="1930274"/>
    <lineage>
        <taxon>Bacteria</taxon>
        <taxon>Pseudomonadati</taxon>
        <taxon>Planctomycetota</taxon>
        <taxon>Planctomycetia</taxon>
        <taxon>Pirellulales</taxon>
        <taxon>Pirellulaceae</taxon>
        <taxon>Roseimaritima</taxon>
    </lineage>
</organism>
<keyword evidence="2" id="KW-1185">Reference proteome</keyword>
<dbReference type="EMBL" id="CP036262">
    <property type="protein sequence ID" value="QDS96688.1"/>
    <property type="molecule type" value="Genomic_DNA"/>
</dbReference>
<protein>
    <submittedName>
        <fullName evidence="1">Uncharacterized protein</fullName>
    </submittedName>
</protein>
<evidence type="ECO:0000313" key="1">
    <source>
        <dbReference type="EMBL" id="QDS96688.1"/>
    </source>
</evidence>